<reference evidence="1 2" key="1">
    <citation type="submission" date="2020-04" db="EMBL/GenBank/DDBJ databases">
        <title>Sphingobium sp. AR-3-1 isolated from Arctic soil.</title>
        <authorList>
            <person name="Dahal R.H."/>
            <person name="Chaudhary D.K."/>
        </authorList>
    </citation>
    <scope>NUCLEOTIDE SEQUENCE [LARGE SCALE GENOMIC DNA]</scope>
    <source>
        <strain evidence="1 2">AR-3-1</strain>
    </source>
</reference>
<name>A0A7X9WYZ2_9SPHN</name>
<sequence>MTDSIKKHLWADIVNAPALPGVYAWYYSPEITDYDLEQTISRLKECREADRSAAEALVRETLDNRVFRHFREDPYHAVIEGPLKPTYSGTLEHNFRVSGGLVQRIVDDPDRLRTIRNVLDMSAPMFASPLYMGMATELRTRLATHKSLIERYRRLHRQEAEPARNTDAGFAWQIAKRKIPPDRLIVFTCTTAADDKTAVDIENILNRIYYPILGRN</sequence>
<dbReference type="RefSeq" id="WP_169574863.1">
    <property type="nucleotide sequence ID" value="NZ_JABBFV010000021.1"/>
</dbReference>
<protein>
    <submittedName>
        <fullName evidence="1">Uncharacterized protein</fullName>
    </submittedName>
</protein>
<dbReference type="AlphaFoldDB" id="A0A7X9WYZ2"/>
<organism evidence="1 2">
    <name type="scientific">Sphingobium psychrophilum</name>
    <dbReference type="NCBI Taxonomy" id="2728834"/>
    <lineage>
        <taxon>Bacteria</taxon>
        <taxon>Pseudomonadati</taxon>
        <taxon>Pseudomonadota</taxon>
        <taxon>Alphaproteobacteria</taxon>
        <taxon>Sphingomonadales</taxon>
        <taxon>Sphingomonadaceae</taxon>
        <taxon>Sphingobium</taxon>
    </lineage>
</organism>
<gene>
    <name evidence="1" type="ORF">HHL08_20565</name>
</gene>
<evidence type="ECO:0000313" key="1">
    <source>
        <dbReference type="EMBL" id="NML12497.1"/>
    </source>
</evidence>
<accession>A0A7X9WYZ2</accession>
<evidence type="ECO:0000313" key="2">
    <source>
        <dbReference type="Proteomes" id="UP000519023"/>
    </source>
</evidence>
<dbReference type="Proteomes" id="UP000519023">
    <property type="component" value="Unassembled WGS sequence"/>
</dbReference>
<proteinExistence type="predicted"/>
<dbReference type="EMBL" id="JABBFV010000021">
    <property type="protein sequence ID" value="NML12497.1"/>
    <property type="molecule type" value="Genomic_DNA"/>
</dbReference>
<comment type="caution">
    <text evidence="1">The sequence shown here is derived from an EMBL/GenBank/DDBJ whole genome shotgun (WGS) entry which is preliminary data.</text>
</comment>
<keyword evidence="2" id="KW-1185">Reference proteome</keyword>